<proteinExistence type="inferred from homology"/>
<dbReference type="InterPro" id="IPR008331">
    <property type="entry name" value="Ferritin_DPS_dom"/>
</dbReference>
<dbReference type="NCBIfam" id="NF006975">
    <property type="entry name" value="PRK09448.1"/>
    <property type="match status" value="1"/>
</dbReference>
<dbReference type="InterPro" id="IPR009078">
    <property type="entry name" value="Ferritin-like_SF"/>
</dbReference>
<dbReference type="RefSeq" id="WP_066790881.1">
    <property type="nucleotide sequence ID" value="NZ_LWQS01000093.1"/>
</dbReference>
<gene>
    <name evidence="4" type="ORF">A6A03_04415</name>
</gene>
<dbReference type="InterPro" id="IPR012347">
    <property type="entry name" value="Ferritin-like"/>
</dbReference>
<comment type="similarity">
    <text evidence="1 2">Belongs to the Dps family.</text>
</comment>
<dbReference type="Pfam" id="PF00210">
    <property type="entry name" value="Ferritin"/>
    <property type="match status" value="1"/>
</dbReference>
<organism evidence="4 5">
    <name type="scientific">Chloroflexus islandicus</name>
    <dbReference type="NCBI Taxonomy" id="1707952"/>
    <lineage>
        <taxon>Bacteria</taxon>
        <taxon>Bacillati</taxon>
        <taxon>Chloroflexota</taxon>
        <taxon>Chloroflexia</taxon>
        <taxon>Chloroflexales</taxon>
        <taxon>Chloroflexineae</taxon>
        <taxon>Chloroflexaceae</taxon>
        <taxon>Chloroflexus</taxon>
    </lineage>
</organism>
<dbReference type="PROSITE" id="PS00818">
    <property type="entry name" value="DPS_1"/>
    <property type="match status" value="1"/>
</dbReference>
<dbReference type="Gene3D" id="1.20.1260.10">
    <property type="match status" value="1"/>
</dbReference>
<reference evidence="4 5" key="1">
    <citation type="submission" date="2016-04" db="EMBL/GenBank/DDBJ databases">
        <title>Chloroflexus islandicus sp. nov., a thermophilic filamentous anoxygenic phototrophic bacterium from geyser Strokkur (Iceland).</title>
        <authorList>
            <person name="Gaisin V.A."/>
            <person name="Kalashnikov A.M."/>
            <person name="Sukhacheva M.V."/>
            <person name="Grouzdev D.S."/>
            <person name="Ivanov T.M."/>
            <person name="Kuznetsov B."/>
            <person name="Gorlenko V.M."/>
        </authorList>
    </citation>
    <scope>NUCLEOTIDE SEQUENCE [LARGE SCALE GENOMIC DNA]</scope>
    <source>
        <strain evidence="5">isl-2</strain>
    </source>
</reference>
<dbReference type="PRINTS" id="PR01346">
    <property type="entry name" value="HELNAPAPROT"/>
</dbReference>
<evidence type="ECO:0000313" key="5">
    <source>
        <dbReference type="Proteomes" id="UP000078287"/>
    </source>
</evidence>
<dbReference type="GO" id="GO:0008199">
    <property type="term" value="F:ferric iron binding"/>
    <property type="evidence" value="ECO:0007669"/>
    <property type="project" value="InterPro"/>
</dbReference>
<evidence type="ECO:0000256" key="1">
    <source>
        <dbReference type="ARBA" id="ARBA00009497"/>
    </source>
</evidence>
<dbReference type="OrthoDB" id="9797023at2"/>
<evidence type="ECO:0000259" key="3">
    <source>
        <dbReference type="Pfam" id="PF00210"/>
    </source>
</evidence>
<dbReference type="PIRSF" id="PIRSF005900">
    <property type="entry name" value="Dps"/>
    <property type="match status" value="1"/>
</dbReference>
<dbReference type="PANTHER" id="PTHR42932:SF3">
    <property type="entry name" value="DNA PROTECTION DURING STARVATION PROTEIN"/>
    <property type="match status" value="1"/>
</dbReference>
<dbReference type="CDD" id="cd01043">
    <property type="entry name" value="DPS"/>
    <property type="match status" value="1"/>
</dbReference>
<evidence type="ECO:0000313" key="4">
    <source>
        <dbReference type="EMBL" id="OAN40559.1"/>
    </source>
</evidence>
<dbReference type="PANTHER" id="PTHR42932">
    <property type="entry name" value="GENERAL STRESS PROTEIN 20U"/>
    <property type="match status" value="1"/>
</dbReference>
<evidence type="ECO:0000256" key="2">
    <source>
        <dbReference type="RuleBase" id="RU003875"/>
    </source>
</evidence>
<feature type="domain" description="Ferritin/DPS" evidence="3">
    <location>
        <begin position="23"/>
        <end position="162"/>
    </location>
</feature>
<dbReference type="InterPro" id="IPR002177">
    <property type="entry name" value="DPS_DNA-bd"/>
</dbReference>
<dbReference type="EMBL" id="LWQS01000093">
    <property type="protein sequence ID" value="OAN40559.1"/>
    <property type="molecule type" value="Genomic_DNA"/>
</dbReference>
<accession>A0A178M190</accession>
<dbReference type="SUPFAM" id="SSF47240">
    <property type="entry name" value="Ferritin-like"/>
    <property type="match status" value="1"/>
</dbReference>
<dbReference type="GO" id="GO:0016722">
    <property type="term" value="F:oxidoreductase activity, acting on metal ions"/>
    <property type="evidence" value="ECO:0007669"/>
    <property type="project" value="InterPro"/>
</dbReference>
<protein>
    <submittedName>
        <fullName evidence="4">DNA starvation/stationary phase protection protein Dps</fullName>
    </submittedName>
</protein>
<dbReference type="InterPro" id="IPR023188">
    <property type="entry name" value="DPS_DNA-bd_CS"/>
</dbReference>
<name>A0A178M190_9CHLR</name>
<dbReference type="STRING" id="1707952.A6A03_04415"/>
<sequence>MTQTTEFTTRIDLPLERRRSLITMLNQQLADTFDLMSQTKQAHWNVKGPHFMELHELFDELAGHLNGFVDAIAERVTALGGTAMGTVRLAAAASRLPEYPTDITDGMAHVAALADRFAAYGKTTRQAIDFAAEMGDQATADLMTEVARTIDKDLWFLEAHLQG</sequence>
<keyword evidence="5" id="KW-1185">Reference proteome</keyword>
<dbReference type="AlphaFoldDB" id="A0A178M190"/>
<comment type="caution">
    <text evidence="4">The sequence shown here is derived from an EMBL/GenBank/DDBJ whole genome shotgun (WGS) entry which is preliminary data.</text>
</comment>
<dbReference type="Proteomes" id="UP000078287">
    <property type="component" value="Unassembled WGS sequence"/>
</dbReference>
<dbReference type="PROSITE" id="PS00819">
    <property type="entry name" value="DPS_2"/>
    <property type="match status" value="1"/>
</dbReference>